<dbReference type="Proteomes" id="UP000553632">
    <property type="component" value="Unassembled WGS sequence"/>
</dbReference>
<dbReference type="SUPFAM" id="SSF140612">
    <property type="entry name" value="EB1 dimerisation domain-like"/>
    <property type="match status" value="1"/>
</dbReference>
<evidence type="ECO:0000256" key="1">
    <source>
        <dbReference type="PROSITE-ProRule" id="PRU00576"/>
    </source>
</evidence>
<dbReference type="Pfam" id="PF03271">
    <property type="entry name" value="EB1"/>
    <property type="match status" value="1"/>
</dbReference>
<evidence type="ECO:0000259" key="2">
    <source>
        <dbReference type="PROSITE" id="PS51230"/>
    </source>
</evidence>
<dbReference type="AlphaFoldDB" id="A0A7J6U2B3"/>
<keyword evidence="4" id="KW-1185">Reference proteome</keyword>
<name>A0A7J6U2B3_PEROL</name>
<keyword evidence="1" id="KW-0493">Microtubule</keyword>
<feature type="non-terminal residue" evidence="3">
    <location>
        <position position="1"/>
    </location>
</feature>
<reference evidence="3 4" key="1">
    <citation type="submission" date="2020-04" db="EMBL/GenBank/DDBJ databases">
        <title>Perkinsus olseni comparative genomics.</title>
        <authorList>
            <person name="Bogema D.R."/>
        </authorList>
    </citation>
    <scope>NUCLEOTIDE SEQUENCE [LARGE SCALE GENOMIC DNA]</scope>
    <source>
        <strain evidence="3 4">ATCC PRA-207</strain>
    </source>
</reference>
<accession>A0A7J6U2B3</accession>
<dbReference type="EMBL" id="JABANO010006607">
    <property type="protein sequence ID" value="KAF4751515.1"/>
    <property type="molecule type" value="Genomic_DNA"/>
</dbReference>
<dbReference type="InterPro" id="IPR004953">
    <property type="entry name" value="EB1_C"/>
</dbReference>
<sequence>MRITIDNNIEDPSEGSAVCLERERDFNFGKLRQVEILLQEIDVSQKSTEGLREMVQTILFASEEEEGEYVEGELAIELVVRHCGDDENNNLYSSPNNMGHCAPSSFTSLHDGPHSSLLELDKEPAGPVAPLDDHSRVLAIRRDPYLRFALAAKVIFHARVRAAAVGGALAPLGVNVRKRIFPPLPCLTNYTKPAQCRVVQIRRRSKRSPTALVSTRTYLQAAPEDGVDEHYDD</sequence>
<proteinExistence type="predicted"/>
<evidence type="ECO:0000313" key="4">
    <source>
        <dbReference type="Proteomes" id="UP000553632"/>
    </source>
</evidence>
<dbReference type="Gene3D" id="1.20.5.1430">
    <property type="match status" value="1"/>
</dbReference>
<gene>
    <name evidence="3" type="primary">CPSF3L_4</name>
    <name evidence="3" type="ORF">FOZ63_023261</name>
</gene>
<feature type="domain" description="EB1 C-terminal" evidence="2">
    <location>
        <begin position="1"/>
        <end position="68"/>
    </location>
</feature>
<comment type="caution">
    <text evidence="3">The sequence shown here is derived from an EMBL/GenBank/DDBJ whole genome shotgun (WGS) entry which is preliminary data.</text>
</comment>
<dbReference type="GO" id="GO:0005874">
    <property type="term" value="C:microtubule"/>
    <property type="evidence" value="ECO:0007669"/>
    <property type="project" value="UniProtKB-KW"/>
</dbReference>
<protein>
    <submittedName>
        <fullName evidence="3">Integrator complex subunit 11</fullName>
    </submittedName>
</protein>
<dbReference type="GO" id="GO:0008017">
    <property type="term" value="F:microtubule binding"/>
    <property type="evidence" value="ECO:0007669"/>
    <property type="project" value="InterPro"/>
</dbReference>
<evidence type="ECO:0000313" key="3">
    <source>
        <dbReference type="EMBL" id="KAF4751515.1"/>
    </source>
</evidence>
<dbReference type="PROSITE" id="PS51230">
    <property type="entry name" value="EB1_C"/>
    <property type="match status" value="1"/>
</dbReference>
<dbReference type="InterPro" id="IPR036133">
    <property type="entry name" value="EB1_C_sf"/>
</dbReference>
<organism evidence="3 4">
    <name type="scientific">Perkinsus olseni</name>
    <name type="common">Perkinsus atlanticus</name>
    <dbReference type="NCBI Taxonomy" id="32597"/>
    <lineage>
        <taxon>Eukaryota</taxon>
        <taxon>Sar</taxon>
        <taxon>Alveolata</taxon>
        <taxon>Perkinsozoa</taxon>
        <taxon>Perkinsea</taxon>
        <taxon>Perkinsida</taxon>
        <taxon>Perkinsidae</taxon>
        <taxon>Perkinsus</taxon>
    </lineage>
</organism>